<sequence length="353" mass="40502">MLRQLNRSYIFLISKSNGPQSFKDFRPVNLANVSYKLMSKILCNHLKKILVDVIAPNQSAFLEGRNISDNVVLMSEIAHKVKSIRKGNTKWCVFNMDIQKAYDKLSWSFIETVLRKMHFPSRWIQLIMQCIMTVSYNLLISGNLTVDFQPSCGIRQGDPISTYLYILCANVLSCLIKKEVEAKLWRGIKIGRGAVEISHLIPNTPRRLKRSVEKTFGVKFAGCIDKPKAHLQGWKDLCLPKSNGGLALRDVYSLNMALIAKHIWKLISPSHNSFSTSVLGSKYMNSQVSGILRNHSNASWIWKGVPDKLYWSISKYGDYRVKDGFNYLIAKEFEMRGQTIRQRDNSNELWEFI</sequence>
<organism evidence="2 3">
    <name type="scientific">Senna tora</name>
    <dbReference type="NCBI Taxonomy" id="362788"/>
    <lineage>
        <taxon>Eukaryota</taxon>
        <taxon>Viridiplantae</taxon>
        <taxon>Streptophyta</taxon>
        <taxon>Embryophyta</taxon>
        <taxon>Tracheophyta</taxon>
        <taxon>Spermatophyta</taxon>
        <taxon>Magnoliopsida</taxon>
        <taxon>eudicotyledons</taxon>
        <taxon>Gunneridae</taxon>
        <taxon>Pentapetalae</taxon>
        <taxon>rosids</taxon>
        <taxon>fabids</taxon>
        <taxon>Fabales</taxon>
        <taxon>Fabaceae</taxon>
        <taxon>Caesalpinioideae</taxon>
        <taxon>Cassia clade</taxon>
        <taxon>Senna</taxon>
    </lineage>
</organism>
<dbReference type="Pfam" id="PF00078">
    <property type="entry name" value="RVT_1"/>
    <property type="match status" value="1"/>
</dbReference>
<comment type="caution">
    <text evidence="2">The sequence shown here is derived from an EMBL/GenBank/DDBJ whole genome shotgun (WGS) entry which is preliminary data.</text>
</comment>
<evidence type="ECO:0000313" key="3">
    <source>
        <dbReference type="Proteomes" id="UP000634136"/>
    </source>
</evidence>
<keyword evidence="3" id="KW-1185">Reference proteome</keyword>
<evidence type="ECO:0000259" key="1">
    <source>
        <dbReference type="Pfam" id="PF00078"/>
    </source>
</evidence>
<gene>
    <name evidence="2" type="ORF">G2W53_010097</name>
</gene>
<dbReference type="AlphaFoldDB" id="A0A834WZB4"/>
<accession>A0A834WZB4</accession>
<reference evidence="2" key="1">
    <citation type="submission" date="2020-09" db="EMBL/GenBank/DDBJ databases">
        <title>Genome-Enabled Discovery of Anthraquinone Biosynthesis in Senna tora.</title>
        <authorList>
            <person name="Kang S.-H."/>
            <person name="Pandey R.P."/>
            <person name="Lee C.-M."/>
            <person name="Sim J.-S."/>
            <person name="Jeong J.-T."/>
            <person name="Choi B.-S."/>
            <person name="Jung M."/>
            <person name="Ginzburg D."/>
            <person name="Zhao K."/>
            <person name="Won S.Y."/>
            <person name="Oh T.-J."/>
            <person name="Yu Y."/>
            <person name="Kim N.-H."/>
            <person name="Lee O.R."/>
            <person name="Lee T.-H."/>
            <person name="Bashyal P."/>
            <person name="Kim T.-S."/>
            <person name="Lee W.-H."/>
            <person name="Kawkins C."/>
            <person name="Kim C.-K."/>
            <person name="Kim J.S."/>
            <person name="Ahn B.O."/>
            <person name="Rhee S.Y."/>
            <person name="Sohng J.K."/>
        </authorList>
    </citation>
    <scope>NUCLEOTIDE SEQUENCE</scope>
    <source>
        <tissue evidence="2">Leaf</tissue>
    </source>
</reference>
<dbReference type="InterPro" id="IPR000477">
    <property type="entry name" value="RT_dom"/>
</dbReference>
<dbReference type="InterPro" id="IPR043502">
    <property type="entry name" value="DNA/RNA_pol_sf"/>
</dbReference>
<name>A0A834WZB4_9FABA</name>
<evidence type="ECO:0000313" key="2">
    <source>
        <dbReference type="EMBL" id="KAF7835238.1"/>
    </source>
</evidence>
<dbReference type="OrthoDB" id="1431265at2759"/>
<dbReference type="Proteomes" id="UP000634136">
    <property type="component" value="Unassembled WGS sequence"/>
</dbReference>
<dbReference type="SUPFAM" id="SSF56672">
    <property type="entry name" value="DNA/RNA polymerases"/>
    <property type="match status" value="1"/>
</dbReference>
<dbReference type="CDD" id="cd01650">
    <property type="entry name" value="RT_nLTR_like"/>
    <property type="match status" value="1"/>
</dbReference>
<dbReference type="EMBL" id="JAAIUW010000004">
    <property type="protein sequence ID" value="KAF7835238.1"/>
    <property type="molecule type" value="Genomic_DNA"/>
</dbReference>
<protein>
    <submittedName>
        <fullName evidence="2">Ribonuclease H</fullName>
    </submittedName>
</protein>
<feature type="domain" description="Reverse transcriptase" evidence="1">
    <location>
        <begin position="17"/>
        <end position="180"/>
    </location>
</feature>
<proteinExistence type="predicted"/>
<dbReference type="PANTHER" id="PTHR31635">
    <property type="entry name" value="REVERSE TRANSCRIPTASE DOMAIN-CONTAINING PROTEIN-RELATED"/>
    <property type="match status" value="1"/>
</dbReference>
<dbReference type="PANTHER" id="PTHR31635:SF196">
    <property type="entry name" value="REVERSE TRANSCRIPTASE DOMAIN-CONTAINING PROTEIN-RELATED"/>
    <property type="match status" value="1"/>
</dbReference>